<evidence type="ECO:0000313" key="2">
    <source>
        <dbReference type="EMBL" id="MFC3552143.1"/>
    </source>
</evidence>
<keyword evidence="3" id="KW-1185">Reference proteome</keyword>
<dbReference type="EMBL" id="JBHRXK010000008">
    <property type="protein sequence ID" value="MFC3552143.1"/>
    <property type="molecule type" value="Genomic_DNA"/>
</dbReference>
<organism evidence="2 3">
    <name type="scientific">Lysobacter cavernae</name>
    <dbReference type="NCBI Taxonomy" id="1685901"/>
    <lineage>
        <taxon>Bacteria</taxon>
        <taxon>Pseudomonadati</taxon>
        <taxon>Pseudomonadota</taxon>
        <taxon>Gammaproteobacteria</taxon>
        <taxon>Lysobacterales</taxon>
        <taxon>Lysobacteraceae</taxon>
        <taxon>Lysobacter</taxon>
    </lineage>
</organism>
<dbReference type="InterPro" id="IPR012433">
    <property type="entry name" value="Imm11"/>
</dbReference>
<name>A0ABV7RTR3_9GAMM</name>
<protein>
    <submittedName>
        <fullName evidence="2">Imm11 family protein</fullName>
    </submittedName>
</protein>
<comment type="caution">
    <text evidence="2">The sequence shown here is derived from an EMBL/GenBank/DDBJ whole genome shotgun (WGS) entry which is preliminary data.</text>
</comment>
<gene>
    <name evidence="2" type="ORF">ACFOLC_14150</name>
</gene>
<proteinExistence type="predicted"/>
<reference evidence="3" key="1">
    <citation type="journal article" date="2019" name="Int. J. Syst. Evol. Microbiol.">
        <title>The Global Catalogue of Microorganisms (GCM) 10K type strain sequencing project: providing services to taxonomists for standard genome sequencing and annotation.</title>
        <authorList>
            <consortium name="The Broad Institute Genomics Platform"/>
            <consortium name="The Broad Institute Genome Sequencing Center for Infectious Disease"/>
            <person name="Wu L."/>
            <person name="Ma J."/>
        </authorList>
    </citation>
    <scope>NUCLEOTIDE SEQUENCE [LARGE SCALE GENOMIC DNA]</scope>
    <source>
        <strain evidence="3">KCTC 42875</strain>
    </source>
</reference>
<sequence>MYYQISYRPGQPGCPDYFDGDLNEAWEWDEYDPGVHELEIKHQYVYRANHEFVDFDYCDEYLVSTHFARLCDQFGMRERLVPVTIVESDGERTKKDYVFLLSSEHISILDVARSEYVVARQLETGEIVRDRYCPDVVHYDSIVKFVVDPDRVAGRHIFRCIDLARRYVCSQPFKDACEQSGMLGLAFTPIDDNFKVAAFW</sequence>
<dbReference type="Proteomes" id="UP001595740">
    <property type="component" value="Unassembled WGS sequence"/>
</dbReference>
<feature type="domain" description="Immunity MXAN-0049 protein" evidence="1">
    <location>
        <begin position="81"/>
        <end position="191"/>
    </location>
</feature>
<evidence type="ECO:0000259" key="1">
    <source>
        <dbReference type="Pfam" id="PF07791"/>
    </source>
</evidence>
<evidence type="ECO:0000313" key="3">
    <source>
        <dbReference type="Proteomes" id="UP001595740"/>
    </source>
</evidence>
<dbReference type="Pfam" id="PF07791">
    <property type="entry name" value="Imm11"/>
    <property type="match status" value="1"/>
</dbReference>
<dbReference type="RefSeq" id="WP_386759906.1">
    <property type="nucleotide sequence ID" value="NZ_JBHRXK010000008.1"/>
</dbReference>
<accession>A0ABV7RTR3</accession>